<accession>A0ABV0RS16</accession>
<sequence>MECNDAKTQCTIGLAHRPCQELTGWTELCRSHYDNEYNTYAHEVVWKKTEGVWRRSFGGGSTCAEIVLGHNLRHRKSIMDVIVPFIPDSVVALAELYAFRQHLCTGIGDLPYISMTLSQDLQTRYQVIWTSAFGAAARTFKIRPWQGGLYLPIISYIWRDPTDGFWLPTLHLLDGRVVAIGAHGSPDSPPRVTEVQVRQVSTTTTESSTQTSVTTKSVTCQTIVGDNDEQHQLVSLGELVLQNSPTEDPVREESGPPQLADEWMNEVMLTTPPQPFSPFSPLPPLLSPIRSPIANASQEESVADGSPSPPVLRKEPQSSPLRMHPDFIDEFQILDVWSPTPGPPSPHSQDYTEDGVLSLFVYDEDFL</sequence>
<protein>
    <submittedName>
        <fullName evidence="2">Uncharacterized protein</fullName>
    </submittedName>
</protein>
<proteinExistence type="predicted"/>
<name>A0ABV0RS16_9TELE</name>
<evidence type="ECO:0000313" key="2">
    <source>
        <dbReference type="EMBL" id="MEQ2210701.1"/>
    </source>
</evidence>
<feature type="region of interest" description="Disordered" evidence="1">
    <location>
        <begin position="295"/>
        <end position="323"/>
    </location>
</feature>
<evidence type="ECO:0000256" key="1">
    <source>
        <dbReference type="SAM" id="MobiDB-lite"/>
    </source>
</evidence>
<organism evidence="2 3">
    <name type="scientific">Xenoophorus captivus</name>
    <dbReference type="NCBI Taxonomy" id="1517983"/>
    <lineage>
        <taxon>Eukaryota</taxon>
        <taxon>Metazoa</taxon>
        <taxon>Chordata</taxon>
        <taxon>Craniata</taxon>
        <taxon>Vertebrata</taxon>
        <taxon>Euteleostomi</taxon>
        <taxon>Actinopterygii</taxon>
        <taxon>Neopterygii</taxon>
        <taxon>Teleostei</taxon>
        <taxon>Neoteleostei</taxon>
        <taxon>Acanthomorphata</taxon>
        <taxon>Ovalentaria</taxon>
        <taxon>Atherinomorphae</taxon>
        <taxon>Cyprinodontiformes</taxon>
        <taxon>Goodeidae</taxon>
        <taxon>Xenoophorus</taxon>
    </lineage>
</organism>
<comment type="caution">
    <text evidence="2">The sequence shown here is derived from an EMBL/GenBank/DDBJ whole genome shotgun (WGS) entry which is preliminary data.</text>
</comment>
<reference evidence="2 3" key="1">
    <citation type="submission" date="2021-06" db="EMBL/GenBank/DDBJ databases">
        <authorList>
            <person name="Palmer J.M."/>
        </authorList>
    </citation>
    <scope>NUCLEOTIDE SEQUENCE [LARGE SCALE GENOMIC DNA]</scope>
    <source>
        <strain evidence="2 3">XC_2019</strain>
        <tissue evidence="2">Muscle</tissue>
    </source>
</reference>
<gene>
    <name evidence="2" type="ORF">XENOCAPTIV_017877</name>
</gene>
<dbReference type="EMBL" id="JAHRIN010054150">
    <property type="protein sequence ID" value="MEQ2210701.1"/>
    <property type="molecule type" value="Genomic_DNA"/>
</dbReference>
<keyword evidence="3" id="KW-1185">Reference proteome</keyword>
<dbReference type="Proteomes" id="UP001434883">
    <property type="component" value="Unassembled WGS sequence"/>
</dbReference>
<evidence type="ECO:0000313" key="3">
    <source>
        <dbReference type="Proteomes" id="UP001434883"/>
    </source>
</evidence>